<evidence type="ECO:0000256" key="1">
    <source>
        <dbReference type="SAM" id="MobiDB-lite"/>
    </source>
</evidence>
<feature type="region of interest" description="Disordered" evidence="1">
    <location>
        <begin position="106"/>
        <end position="130"/>
    </location>
</feature>
<evidence type="ECO:0000313" key="3">
    <source>
        <dbReference type="Proteomes" id="UP001201701"/>
    </source>
</evidence>
<name>A0ABS9QCS5_9HYPH</name>
<sequence length="130" mass="13896">MKAYFVRKSVDCEVVGLFVAPSLVLLAALVDECCDPAVCDYAPAPMGGLFVPGPTQTQWPLSEDDPESGFENVALSQQWDDELREGGNLEWKPLKAAALKMLRDWSGKGPSVSGSSPKRVAPDEAGKSVA</sequence>
<dbReference type="EMBL" id="JAKREW010000006">
    <property type="protein sequence ID" value="MCG7505207.1"/>
    <property type="molecule type" value="Genomic_DNA"/>
</dbReference>
<organism evidence="2 3">
    <name type="scientific">Mesorhizobium retamae</name>
    <dbReference type="NCBI Taxonomy" id="2912854"/>
    <lineage>
        <taxon>Bacteria</taxon>
        <taxon>Pseudomonadati</taxon>
        <taxon>Pseudomonadota</taxon>
        <taxon>Alphaproteobacteria</taxon>
        <taxon>Hyphomicrobiales</taxon>
        <taxon>Phyllobacteriaceae</taxon>
        <taxon>Mesorhizobium</taxon>
    </lineage>
</organism>
<keyword evidence="3" id="KW-1185">Reference proteome</keyword>
<accession>A0ABS9QCS5</accession>
<gene>
    <name evidence="2" type="ORF">L4923_09260</name>
</gene>
<feature type="compositionally biased region" description="Basic and acidic residues" evidence="1">
    <location>
        <begin position="120"/>
        <end position="130"/>
    </location>
</feature>
<dbReference type="Proteomes" id="UP001201701">
    <property type="component" value="Unassembled WGS sequence"/>
</dbReference>
<protein>
    <submittedName>
        <fullName evidence="2">Uncharacterized protein</fullName>
    </submittedName>
</protein>
<evidence type="ECO:0000313" key="2">
    <source>
        <dbReference type="EMBL" id="MCG7505207.1"/>
    </source>
</evidence>
<proteinExistence type="predicted"/>
<reference evidence="2 3" key="1">
    <citation type="submission" date="2022-02" db="EMBL/GenBank/DDBJ databases">
        <title>Draft genome sequence of Mezorhizobium retamae strain IRAMC:0171 isolated from Retama raetam nodules.</title>
        <authorList>
            <person name="Bengaied R."/>
            <person name="Sbissi I."/>
            <person name="Huber K."/>
            <person name="Ghodbane F."/>
            <person name="Nouioui I."/>
            <person name="Tarhouni M."/>
            <person name="Gtari M."/>
        </authorList>
    </citation>
    <scope>NUCLEOTIDE SEQUENCE [LARGE SCALE GENOMIC DNA]</scope>
    <source>
        <strain evidence="2 3">IRAMC:0171</strain>
    </source>
</reference>
<feature type="compositionally biased region" description="Low complexity" evidence="1">
    <location>
        <begin position="107"/>
        <end position="118"/>
    </location>
</feature>
<comment type="caution">
    <text evidence="2">The sequence shown here is derived from an EMBL/GenBank/DDBJ whole genome shotgun (WGS) entry which is preliminary data.</text>
</comment>
<dbReference type="RefSeq" id="WP_239363943.1">
    <property type="nucleotide sequence ID" value="NZ_JAKREW010000006.1"/>
</dbReference>